<proteinExistence type="predicted"/>
<accession>A0A367FKQ4</accession>
<evidence type="ECO:0000313" key="2">
    <source>
        <dbReference type="EMBL" id="RCG30966.1"/>
    </source>
</evidence>
<protein>
    <submittedName>
        <fullName evidence="2">Uncharacterized protein</fullName>
    </submittedName>
</protein>
<dbReference type="Proteomes" id="UP000253094">
    <property type="component" value="Unassembled WGS sequence"/>
</dbReference>
<organism evidence="2 3">
    <name type="scientific">Sphaerisporangium album</name>
    <dbReference type="NCBI Taxonomy" id="509200"/>
    <lineage>
        <taxon>Bacteria</taxon>
        <taxon>Bacillati</taxon>
        <taxon>Actinomycetota</taxon>
        <taxon>Actinomycetes</taxon>
        <taxon>Streptosporangiales</taxon>
        <taxon>Streptosporangiaceae</taxon>
        <taxon>Sphaerisporangium</taxon>
    </lineage>
</organism>
<evidence type="ECO:0000256" key="1">
    <source>
        <dbReference type="SAM" id="MobiDB-lite"/>
    </source>
</evidence>
<dbReference type="AlphaFoldDB" id="A0A367FKQ4"/>
<feature type="region of interest" description="Disordered" evidence="1">
    <location>
        <begin position="37"/>
        <end position="69"/>
    </location>
</feature>
<evidence type="ECO:0000313" key="3">
    <source>
        <dbReference type="Proteomes" id="UP000253094"/>
    </source>
</evidence>
<gene>
    <name evidence="2" type="ORF">DQ384_13515</name>
</gene>
<dbReference type="EMBL" id="QOIL01000006">
    <property type="protein sequence ID" value="RCG30966.1"/>
    <property type="molecule type" value="Genomic_DNA"/>
</dbReference>
<reference evidence="2 3" key="1">
    <citation type="submission" date="2018-06" db="EMBL/GenBank/DDBJ databases">
        <title>Sphaerisporangium craniellae sp. nov., isolated from a marine sponge in the South China Sea.</title>
        <authorList>
            <person name="Li L."/>
        </authorList>
    </citation>
    <scope>NUCLEOTIDE SEQUENCE [LARGE SCALE GENOMIC DNA]</scope>
    <source>
        <strain evidence="2 3">CCTCC AA 208026</strain>
    </source>
</reference>
<sequence>MIFPRAGGARRVRSAAMSPEILGSVELTAIGHVVTRHAGPRDAPSQVTENHGERAPWVRGTDVPPEVPA</sequence>
<comment type="caution">
    <text evidence="2">The sequence shown here is derived from an EMBL/GenBank/DDBJ whole genome shotgun (WGS) entry which is preliminary data.</text>
</comment>
<keyword evidence="3" id="KW-1185">Reference proteome</keyword>
<name>A0A367FKQ4_9ACTN</name>